<proteinExistence type="inferred from homology"/>
<feature type="transmembrane region" description="Helical" evidence="15">
    <location>
        <begin position="31"/>
        <end position="52"/>
    </location>
</feature>
<dbReference type="PANTHER" id="PTHR32309:SF32">
    <property type="entry name" value="TYROSINE-PROTEIN KINASE ETK-RELATED"/>
    <property type="match status" value="1"/>
</dbReference>
<evidence type="ECO:0000313" key="20">
    <source>
        <dbReference type="Proteomes" id="UP001107961"/>
    </source>
</evidence>
<comment type="subcellular location">
    <subcellularLocation>
        <location evidence="1">Cell inner membrane</location>
        <topology evidence="1">Multi-pass membrane protein</topology>
    </subcellularLocation>
</comment>
<keyword evidence="6 15" id="KW-0812">Transmembrane</keyword>
<keyword evidence="12" id="KW-0829">Tyrosine-protein kinase</keyword>
<keyword evidence="14" id="KW-0175">Coiled coil</keyword>
<dbReference type="InterPro" id="IPR050445">
    <property type="entry name" value="Bact_polysacc_biosynth/exp"/>
</dbReference>
<dbReference type="InterPro" id="IPR005702">
    <property type="entry name" value="Wzc-like_C"/>
</dbReference>
<keyword evidence="5 19" id="KW-0808">Transferase</keyword>
<keyword evidence="10 15" id="KW-1133">Transmembrane helix</keyword>
<evidence type="ECO:0000256" key="8">
    <source>
        <dbReference type="ARBA" id="ARBA00022777"/>
    </source>
</evidence>
<gene>
    <name evidence="19" type="ORF">LZG35_03310</name>
</gene>
<dbReference type="Pfam" id="PF13807">
    <property type="entry name" value="GNVR"/>
    <property type="match status" value="1"/>
</dbReference>
<evidence type="ECO:0000256" key="6">
    <source>
        <dbReference type="ARBA" id="ARBA00022692"/>
    </source>
</evidence>
<dbReference type="Gene3D" id="3.40.50.300">
    <property type="entry name" value="P-loop containing nucleotide triphosphate hydrolases"/>
    <property type="match status" value="1"/>
</dbReference>
<evidence type="ECO:0000256" key="10">
    <source>
        <dbReference type="ARBA" id="ARBA00022989"/>
    </source>
</evidence>
<evidence type="ECO:0000256" key="3">
    <source>
        <dbReference type="ARBA" id="ARBA00022475"/>
    </source>
</evidence>
<dbReference type="SUPFAM" id="SSF52540">
    <property type="entry name" value="P-loop containing nucleoside triphosphate hydrolases"/>
    <property type="match status" value="1"/>
</dbReference>
<evidence type="ECO:0000256" key="12">
    <source>
        <dbReference type="ARBA" id="ARBA00023137"/>
    </source>
</evidence>
<keyword evidence="7" id="KW-0547">Nucleotide-binding</keyword>
<keyword evidence="9" id="KW-0067">ATP-binding</keyword>
<evidence type="ECO:0000259" key="18">
    <source>
        <dbReference type="Pfam" id="PF13807"/>
    </source>
</evidence>
<keyword evidence="8" id="KW-0418">Kinase</keyword>
<comment type="caution">
    <text evidence="19">The sequence shown here is derived from an EMBL/GenBank/DDBJ whole genome shotgun (WGS) entry which is preliminary data.</text>
</comment>
<feature type="domain" description="AAA" evidence="17">
    <location>
        <begin position="545"/>
        <end position="683"/>
    </location>
</feature>
<evidence type="ECO:0000259" key="16">
    <source>
        <dbReference type="Pfam" id="PF02706"/>
    </source>
</evidence>
<dbReference type="CDD" id="cd05387">
    <property type="entry name" value="BY-kinase"/>
    <property type="match status" value="1"/>
</dbReference>
<evidence type="ECO:0000256" key="13">
    <source>
        <dbReference type="ARBA" id="ARBA00053015"/>
    </source>
</evidence>
<organism evidence="19 20">
    <name type="scientific">Alloalcanivorax xenomutans</name>
    <dbReference type="NCBI Taxonomy" id="1094342"/>
    <lineage>
        <taxon>Bacteria</taxon>
        <taxon>Pseudomonadati</taxon>
        <taxon>Pseudomonadota</taxon>
        <taxon>Gammaproteobacteria</taxon>
        <taxon>Oceanospirillales</taxon>
        <taxon>Alcanivoracaceae</taxon>
        <taxon>Alloalcanivorax</taxon>
    </lineage>
</organism>
<dbReference type="Pfam" id="PF02706">
    <property type="entry name" value="Wzz"/>
    <property type="match status" value="1"/>
</dbReference>
<feature type="domain" description="Tyrosine-protein kinase G-rich" evidence="18">
    <location>
        <begin position="381"/>
        <end position="462"/>
    </location>
</feature>
<feature type="coiled-coil region" evidence="14">
    <location>
        <begin position="269"/>
        <end position="303"/>
    </location>
</feature>
<dbReference type="InterPro" id="IPR027417">
    <property type="entry name" value="P-loop_NTPase"/>
</dbReference>
<dbReference type="Proteomes" id="UP001107961">
    <property type="component" value="Unassembled WGS sequence"/>
</dbReference>
<dbReference type="AlphaFoldDB" id="A0A9Q3W279"/>
<dbReference type="GO" id="GO:0005886">
    <property type="term" value="C:plasma membrane"/>
    <property type="evidence" value="ECO:0007669"/>
    <property type="project" value="UniProtKB-SubCell"/>
</dbReference>
<feature type="domain" description="Polysaccharide chain length determinant N-terminal" evidence="16">
    <location>
        <begin position="17"/>
        <end position="108"/>
    </location>
</feature>
<dbReference type="EMBL" id="JAJVKT010000003">
    <property type="protein sequence ID" value="MCE7507654.1"/>
    <property type="molecule type" value="Genomic_DNA"/>
</dbReference>
<evidence type="ECO:0000256" key="9">
    <source>
        <dbReference type="ARBA" id="ARBA00022840"/>
    </source>
</evidence>
<evidence type="ECO:0000256" key="11">
    <source>
        <dbReference type="ARBA" id="ARBA00023136"/>
    </source>
</evidence>
<evidence type="ECO:0000256" key="4">
    <source>
        <dbReference type="ARBA" id="ARBA00022519"/>
    </source>
</evidence>
<dbReference type="Pfam" id="PF23607">
    <property type="entry name" value="WZC_N"/>
    <property type="match status" value="1"/>
</dbReference>
<protein>
    <submittedName>
        <fullName evidence="19">Polysaccharide biosynthesis tyrosine autokinase</fullName>
        <ecNumber evidence="19">2.7.10.2</ecNumber>
    </submittedName>
</protein>
<name>A0A9Q3W279_9GAMM</name>
<dbReference type="RefSeq" id="WP_233924895.1">
    <property type="nucleotide sequence ID" value="NZ_CBDDTQ010000001.1"/>
</dbReference>
<dbReference type="EC" id="2.7.10.2" evidence="19"/>
<evidence type="ECO:0000256" key="1">
    <source>
        <dbReference type="ARBA" id="ARBA00004429"/>
    </source>
</evidence>
<evidence type="ECO:0000256" key="7">
    <source>
        <dbReference type="ARBA" id="ARBA00022741"/>
    </source>
</evidence>
<dbReference type="InterPro" id="IPR032807">
    <property type="entry name" value="GNVR"/>
</dbReference>
<dbReference type="NCBIfam" id="TIGR01007">
    <property type="entry name" value="eps_fam"/>
    <property type="match status" value="1"/>
</dbReference>
<feature type="coiled-coil region" evidence="14">
    <location>
        <begin position="355"/>
        <end position="385"/>
    </location>
</feature>
<evidence type="ECO:0000259" key="17">
    <source>
        <dbReference type="Pfam" id="PF13614"/>
    </source>
</evidence>
<evidence type="ECO:0000313" key="19">
    <source>
        <dbReference type="EMBL" id="MCE7507654.1"/>
    </source>
</evidence>
<keyword evidence="20" id="KW-1185">Reference proteome</keyword>
<dbReference type="GO" id="GO:0042802">
    <property type="term" value="F:identical protein binding"/>
    <property type="evidence" value="ECO:0007669"/>
    <property type="project" value="UniProtKB-ARBA"/>
</dbReference>
<evidence type="ECO:0000256" key="14">
    <source>
        <dbReference type="SAM" id="Coils"/>
    </source>
</evidence>
<dbReference type="InterPro" id="IPR003856">
    <property type="entry name" value="LPS_length_determ_N"/>
</dbReference>
<sequence length="736" mass="81355">MSSPQTDNSGRLNVINDEIDLRRLWGLLLDARWLVIGTTVLALVLGLAYGFVATPIYKADGLLQVEPKTGSMASIGDLNELLSQESSSEAEIQLIRSRMVLGQVVDQLHMDIGLAPDRLPLIGAFGAPEPAPEGAQVPLFAGFRDSETYVTVNHFNVPDRLLDEPFTLKSEDGQPALYYDGELVAKGPADQPLRSEDGSIHLELGEWQPGDEELILTKYSVLTVVNGIRASLGVSEVGKQTGIINMSYTGANKGRIRAVLNAIADNYVLQNIQRTAEEAEKSLEFLDQQLPEIKSTLTSAEEKLNAYRLKSESVDLSLETQSVLERLVSIEAKLNELKIKESEVSARFTREHPAYRTLLQQRRSLENEKAEINKQINELPETQQEILRLMRDVEVNQEIYVALLNKVQELRIMRASTVGNVRVIDNALVQPQPVKPQKGLVAALAGLLGLMMSVGYVLVRAAFNRGVETPDQLEEQGISVYAAVPLSEHQQKLDRVMAALRRRKRGKHEPIPLLAEKDPGDLAIEALRSLRTSLHFAMMEADNKVLMISGPSPGVGKSFVTANLAAVLAQVGQRVVVVDADMRKGHLHRYFENDGQTGLSSFLSGQADLEQVLVQTKEENLSFISRGQIPPNPAELLMHKRFGELMDKLSEQFDLVLVDTPPILAVTDAAIVGQLAGTSLIVARYGQNSVKEIDVTINRFEQNKVTIKGAILNCIERRASNEYGYYSYYKYSSDKS</sequence>
<reference evidence="19" key="1">
    <citation type="submission" date="2022-01" db="EMBL/GenBank/DDBJ databases">
        <authorList>
            <person name="Karlyshev A.V."/>
            <person name="Jaspars M."/>
        </authorList>
    </citation>
    <scope>NUCLEOTIDE SEQUENCE</scope>
    <source>
        <strain evidence="19">AGSA3-2</strain>
    </source>
</reference>
<evidence type="ECO:0000256" key="2">
    <source>
        <dbReference type="ARBA" id="ARBA00008883"/>
    </source>
</evidence>
<accession>A0A9Q3W279</accession>
<keyword evidence="3" id="KW-1003">Cell membrane</keyword>
<dbReference type="GO" id="GO:0005524">
    <property type="term" value="F:ATP binding"/>
    <property type="evidence" value="ECO:0007669"/>
    <property type="project" value="UniProtKB-KW"/>
</dbReference>
<dbReference type="InterPro" id="IPR025669">
    <property type="entry name" value="AAA_dom"/>
</dbReference>
<evidence type="ECO:0000256" key="15">
    <source>
        <dbReference type="SAM" id="Phobius"/>
    </source>
</evidence>
<dbReference type="PANTHER" id="PTHR32309">
    <property type="entry name" value="TYROSINE-PROTEIN KINASE"/>
    <property type="match status" value="1"/>
</dbReference>
<dbReference type="Pfam" id="PF13614">
    <property type="entry name" value="AAA_31"/>
    <property type="match status" value="1"/>
</dbReference>
<dbReference type="GO" id="GO:0004715">
    <property type="term" value="F:non-membrane spanning protein tyrosine kinase activity"/>
    <property type="evidence" value="ECO:0007669"/>
    <property type="project" value="UniProtKB-EC"/>
</dbReference>
<evidence type="ECO:0000256" key="5">
    <source>
        <dbReference type="ARBA" id="ARBA00022679"/>
    </source>
</evidence>
<comment type="catalytic activity">
    <reaction evidence="13">
        <text>L-tyrosyl-[protein] + ATP = O-phospho-L-tyrosyl-[protein] + ADP + H(+)</text>
        <dbReference type="Rhea" id="RHEA:10596"/>
        <dbReference type="Rhea" id="RHEA-COMP:10136"/>
        <dbReference type="Rhea" id="RHEA-COMP:20101"/>
        <dbReference type="ChEBI" id="CHEBI:15378"/>
        <dbReference type="ChEBI" id="CHEBI:30616"/>
        <dbReference type="ChEBI" id="CHEBI:46858"/>
        <dbReference type="ChEBI" id="CHEBI:61978"/>
        <dbReference type="ChEBI" id="CHEBI:456216"/>
    </reaction>
</comment>
<comment type="similarity">
    <text evidence="2">Belongs to the etk/wzc family.</text>
</comment>
<keyword evidence="4" id="KW-0997">Cell inner membrane</keyword>
<keyword evidence="11 15" id="KW-0472">Membrane</keyword>
<dbReference type="FunFam" id="3.40.50.300:FF:000527">
    <property type="entry name" value="Tyrosine-protein kinase etk"/>
    <property type="match status" value="1"/>
</dbReference>